<gene>
    <name evidence="6" type="ORF">SOO65_06850</name>
</gene>
<keyword evidence="5" id="KW-0472">Membrane</keyword>
<evidence type="ECO:0000313" key="6">
    <source>
        <dbReference type="EMBL" id="WPU66461.1"/>
    </source>
</evidence>
<organism evidence="6 7">
    <name type="scientific">Peredibacter starrii</name>
    <dbReference type="NCBI Taxonomy" id="28202"/>
    <lineage>
        <taxon>Bacteria</taxon>
        <taxon>Pseudomonadati</taxon>
        <taxon>Bdellovibrionota</taxon>
        <taxon>Bacteriovoracia</taxon>
        <taxon>Bacteriovoracales</taxon>
        <taxon>Bacteriovoracaceae</taxon>
        <taxon>Peredibacter</taxon>
    </lineage>
</organism>
<keyword evidence="4" id="KW-0862">Zinc</keyword>
<dbReference type="KEGG" id="psti:SOO65_06850"/>
<evidence type="ECO:0008006" key="8">
    <source>
        <dbReference type="Google" id="ProtNLM"/>
    </source>
</evidence>
<evidence type="ECO:0000256" key="1">
    <source>
        <dbReference type="ARBA" id="ARBA00004651"/>
    </source>
</evidence>
<comment type="similarity">
    <text evidence="2">Belongs to the ZIP transporter (TC 2.A.5) family.</text>
</comment>
<reference evidence="6 7" key="1">
    <citation type="submission" date="2023-11" db="EMBL/GenBank/DDBJ databases">
        <title>Peredibacter starrii A3.12.</title>
        <authorList>
            <person name="Mitchell R.J."/>
        </authorList>
    </citation>
    <scope>NUCLEOTIDE SEQUENCE [LARGE SCALE GENOMIC DNA]</scope>
    <source>
        <strain evidence="6 7">A3.12</strain>
    </source>
</reference>
<evidence type="ECO:0000256" key="3">
    <source>
        <dbReference type="ARBA" id="ARBA00022475"/>
    </source>
</evidence>
<feature type="transmembrane region" description="Helical" evidence="5">
    <location>
        <begin position="69"/>
        <end position="91"/>
    </location>
</feature>
<evidence type="ECO:0000256" key="2">
    <source>
        <dbReference type="ARBA" id="ARBA00006939"/>
    </source>
</evidence>
<evidence type="ECO:0000256" key="4">
    <source>
        <dbReference type="ARBA" id="ARBA00022833"/>
    </source>
</evidence>
<dbReference type="EMBL" id="CP139487">
    <property type="protein sequence ID" value="WPU66461.1"/>
    <property type="molecule type" value="Genomic_DNA"/>
</dbReference>
<proteinExistence type="inferred from homology"/>
<accession>A0AAX4HTB9</accession>
<protein>
    <recommendedName>
        <fullName evidence="8">ZIP family metal transporter</fullName>
    </recommendedName>
</protein>
<dbReference type="PANTHER" id="PTHR11040">
    <property type="entry name" value="ZINC/IRON TRANSPORTER"/>
    <property type="match status" value="1"/>
</dbReference>
<keyword evidence="5" id="KW-0812">Transmembrane</keyword>
<dbReference type="GO" id="GO:0005385">
    <property type="term" value="F:zinc ion transmembrane transporter activity"/>
    <property type="evidence" value="ECO:0007669"/>
    <property type="project" value="TreeGrafter"/>
</dbReference>
<dbReference type="RefSeq" id="WP_321398693.1">
    <property type="nucleotide sequence ID" value="NZ_CP139487.1"/>
</dbReference>
<dbReference type="AlphaFoldDB" id="A0AAX4HTB9"/>
<dbReference type="Proteomes" id="UP001324634">
    <property type="component" value="Chromosome"/>
</dbReference>
<keyword evidence="7" id="KW-1185">Reference proteome</keyword>
<dbReference type="GO" id="GO:0005886">
    <property type="term" value="C:plasma membrane"/>
    <property type="evidence" value="ECO:0007669"/>
    <property type="project" value="UniProtKB-SubCell"/>
</dbReference>
<evidence type="ECO:0000256" key="5">
    <source>
        <dbReference type="SAM" id="Phobius"/>
    </source>
</evidence>
<dbReference type="PANTHER" id="PTHR11040:SF211">
    <property type="entry name" value="ZINC TRANSPORTER ZIP11"/>
    <property type="match status" value="1"/>
</dbReference>
<feature type="transmembrane region" description="Helical" evidence="5">
    <location>
        <begin position="40"/>
        <end position="57"/>
    </location>
</feature>
<sequence length="241" mass="25549">MSILLLAFIGGIVSAVSTSIGSLLAPLFSKFETLRKYHMSMDFALGVMLSAVAFSLVGPELMKGLHLKLIFSGLIAGGLFILLTHKLISYFNRDEKYNSYKTLLVAALVFHNLPEGMGAGASLAGMSLNEAIPLQMAISIQNVAEGLLLTMLLQGLGLSLFWSVLGGIISGLVEMSGAIVAGFLLQDTVTLLPFLLALAGGAMMMSVLLEVHESMSLGKHLKAKDFLGGMLVIPLTNFLMG</sequence>
<comment type="subcellular location">
    <subcellularLocation>
        <location evidence="1">Cell membrane</location>
        <topology evidence="1">Multi-pass membrane protein</topology>
    </subcellularLocation>
</comment>
<name>A0AAX4HTB9_9BACT</name>
<keyword evidence="3" id="KW-1003">Cell membrane</keyword>
<keyword evidence="5" id="KW-1133">Transmembrane helix</keyword>
<feature type="transmembrane region" description="Helical" evidence="5">
    <location>
        <begin position="191"/>
        <end position="211"/>
    </location>
</feature>
<evidence type="ECO:0000313" key="7">
    <source>
        <dbReference type="Proteomes" id="UP001324634"/>
    </source>
</evidence>
<feature type="transmembrane region" description="Helical" evidence="5">
    <location>
        <begin position="6"/>
        <end position="28"/>
    </location>
</feature>